<dbReference type="AlphaFoldDB" id="A0AAD2AA57"/>
<dbReference type="InterPro" id="IPR010402">
    <property type="entry name" value="CCT_domain"/>
</dbReference>
<dbReference type="GO" id="GO:0005634">
    <property type="term" value="C:nucleus"/>
    <property type="evidence" value="ECO:0007669"/>
    <property type="project" value="UniProtKB-SubCell"/>
</dbReference>
<feature type="domain" description="CCT" evidence="4">
    <location>
        <begin position="377"/>
        <end position="419"/>
    </location>
</feature>
<evidence type="ECO:0000313" key="5">
    <source>
        <dbReference type="EMBL" id="CAI9784418.1"/>
    </source>
</evidence>
<dbReference type="Proteomes" id="UP000834106">
    <property type="component" value="Chromosome 20"/>
</dbReference>
<protein>
    <recommendedName>
        <fullName evidence="4">CCT domain-containing protein</fullName>
    </recommendedName>
</protein>
<evidence type="ECO:0000313" key="6">
    <source>
        <dbReference type="Proteomes" id="UP000834106"/>
    </source>
</evidence>
<keyword evidence="3" id="KW-0539">Nucleus</keyword>
<dbReference type="PANTHER" id="PTHR31717">
    <property type="entry name" value="ZINC FINGER PROTEIN CONSTANS-LIKE 10"/>
    <property type="match status" value="1"/>
</dbReference>
<keyword evidence="2" id="KW-0677">Repeat</keyword>
<evidence type="ECO:0000256" key="2">
    <source>
        <dbReference type="ARBA" id="ARBA00022737"/>
    </source>
</evidence>
<dbReference type="EMBL" id="OU503055">
    <property type="protein sequence ID" value="CAI9784418.1"/>
    <property type="molecule type" value="Genomic_DNA"/>
</dbReference>
<reference evidence="5" key="1">
    <citation type="submission" date="2023-05" db="EMBL/GenBank/DDBJ databases">
        <authorList>
            <person name="Huff M."/>
        </authorList>
    </citation>
    <scope>NUCLEOTIDE SEQUENCE</scope>
</reference>
<accession>A0AAD2AA57</accession>
<keyword evidence="6" id="KW-1185">Reference proteome</keyword>
<evidence type="ECO:0000259" key="4">
    <source>
        <dbReference type="Pfam" id="PF06203"/>
    </source>
</evidence>
<organism evidence="5 6">
    <name type="scientific">Fraxinus pennsylvanica</name>
    <dbReference type="NCBI Taxonomy" id="56036"/>
    <lineage>
        <taxon>Eukaryota</taxon>
        <taxon>Viridiplantae</taxon>
        <taxon>Streptophyta</taxon>
        <taxon>Embryophyta</taxon>
        <taxon>Tracheophyta</taxon>
        <taxon>Spermatophyta</taxon>
        <taxon>Magnoliopsida</taxon>
        <taxon>eudicotyledons</taxon>
        <taxon>Gunneridae</taxon>
        <taxon>Pentapetalae</taxon>
        <taxon>asterids</taxon>
        <taxon>lamiids</taxon>
        <taxon>Lamiales</taxon>
        <taxon>Oleaceae</taxon>
        <taxon>Oleeae</taxon>
        <taxon>Fraxinus</taxon>
    </lineage>
</organism>
<gene>
    <name evidence="5" type="ORF">FPE_LOCUS31848</name>
</gene>
<evidence type="ECO:0000256" key="3">
    <source>
        <dbReference type="ARBA" id="ARBA00023242"/>
    </source>
</evidence>
<evidence type="ECO:0000256" key="1">
    <source>
        <dbReference type="ARBA" id="ARBA00004123"/>
    </source>
</evidence>
<name>A0AAD2AA57_9LAMI</name>
<comment type="subcellular location">
    <subcellularLocation>
        <location evidence="1">Nucleus</location>
    </subcellularLocation>
</comment>
<dbReference type="Pfam" id="PF06203">
    <property type="entry name" value="CCT"/>
    <property type="match status" value="1"/>
</dbReference>
<dbReference type="PANTHER" id="PTHR31717:SF46">
    <property type="entry name" value="CCT MOTIF FAMILY PROTEIN-RELATED"/>
    <property type="match status" value="1"/>
</dbReference>
<sequence length="433" mass="47940">MATAVVYCKTDSARLCLQCDGRVHSESSISQRHPRSLICDKCHSQASVVRCMDCKLSLCSDCDWNGNGCLGPGHRRIKLNFYCGCPSRAEFCKIWSLVLDEPKSSSFDTSWSTIRSMTDSLEARNDQGSGGMVADRLNELASCVKFGQWATPSPLVQSNVPNYVSSSSCNTDQKPQFYNDQMPFFPEGSSFQKSSLLLCDLKMNQGFPNSIKHLGLHHSDDLYDSDEMALSFDSGYEMFENLQNQPSYHYDDGGMNSLVTEKNFSVTESNSTHIESALEASSSSGHQECIGFQSSQVGMGPANLVQPINNATAKSMLMHPGCNSNNIGLGFPSGQLPSTMSPACSVAEFQDCELSPVFLAGDAPWESNFEGSCQQARDKAKMRYNEKKKTRMFGKQIRYASRKARADTRKRVKGRFVKAGEAYDYDPLVIRDF</sequence>
<proteinExistence type="predicted"/>